<dbReference type="AlphaFoldDB" id="A0A316AFR7"/>
<protein>
    <submittedName>
        <fullName evidence="5">Cutinase</fullName>
    </submittedName>
</protein>
<dbReference type="InterPro" id="IPR041127">
    <property type="entry name" value="PET_hydrolase/cutinase-like"/>
</dbReference>
<reference evidence="5 6" key="1">
    <citation type="submission" date="2018-03" db="EMBL/GenBank/DDBJ databases">
        <title>Genomic Encyclopedia of Archaeal and Bacterial Type Strains, Phase II (KMG-II): from individual species to whole genera.</title>
        <authorList>
            <person name="Goeker M."/>
        </authorList>
    </citation>
    <scope>NUCLEOTIDE SEQUENCE [LARGE SCALE GENOMIC DNA]</scope>
    <source>
        <strain evidence="5 6">DSM 44889</strain>
    </source>
</reference>
<dbReference type="Gene3D" id="3.40.50.1820">
    <property type="entry name" value="alpha/beta hydrolase"/>
    <property type="match status" value="1"/>
</dbReference>
<accession>A0A316AFR7</accession>
<evidence type="ECO:0000256" key="2">
    <source>
        <dbReference type="ARBA" id="ARBA00022801"/>
    </source>
</evidence>
<feature type="chain" id="PRO_5016300127" evidence="3">
    <location>
        <begin position="29"/>
        <end position="290"/>
    </location>
</feature>
<comment type="caution">
    <text evidence="5">The sequence shown here is derived from an EMBL/GenBank/DDBJ whole genome shotgun (WGS) entry which is preliminary data.</text>
</comment>
<evidence type="ECO:0000256" key="1">
    <source>
        <dbReference type="ARBA" id="ARBA00008645"/>
    </source>
</evidence>
<dbReference type="GO" id="GO:0052689">
    <property type="term" value="F:carboxylic ester hydrolase activity"/>
    <property type="evidence" value="ECO:0007669"/>
    <property type="project" value="UniProtKB-ARBA"/>
</dbReference>
<proteinExistence type="inferred from homology"/>
<gene>
    <name evidence="5" type="ORF">BXY45_12938</name>
</gene>
<dbReference type="Pfam" id="PF12740">
    <property type="entry name" value="PETase"/>
    <property type="match status" value="1"/>
</dbReference>
<dbReference type="EMBL" id="QGDQ01000029">
    <property type="protein sequence ID" value="PWJ48657.1"/>
    <property type="molecule type" value="Genomic_DNA"/>
</dbReference>
<dbReference type="PANTHER" id="PTHR22946:SF9">
    <property type="entry name" value="POLYKETIDE TRANSFERASE AF380"/>
    <property type="match status" value="1"/>
</dbReference>
<dbReference type="InterPro" id="IPR050261">
    <property type="entry name" value="FrsA_esterase"/>
</dbReference>
<evidence type="ECO:0000256" key="3">
    <source>
        <dbReference type="SAM" id="SignalP"/>
    </source>
</evidence>
<feature type="domain" description="PET hydrolase/cutinase-like" evidence="4">
    <location>
        <begin position="28"/>
        <end position="289"/>
    </location>
</feature>
<feature type="signal peptide" evidence="3">
    <location>
        <begin position="1"/>
        <end position="28"/>
    </location>
</feature>
<evidence type="ECO:0000313" key="5">
    <source>
        <dbReference type="EMBL" id="PWJ48657.1"/>
    </source>
</evidence>
<keyword evidence="3" id="KW-0732">Signal</keyword>
<evidence type="ECO:0000313" key="6">
    <source>
        <dbReference type="Proteomes" id="UP000245469"/>
    </source>
</evidence>
<keyword evidence="2" id="KW-0378">Hydrolase</keyword>
<dbReference type="Proteomes" id="UP000245469">
    <property type="component" value="Unassembled WGS sequence"/>
</dbReference>
<dbReference type="SUPFAM" id="SSF53474">
    <property type="entry name" value="alpha/beta-Hydrolases"/>
    <property type="match status" value="1"/>
</dbReference>
<dbReference type="SMR" id="A0A316AFR7"/>
<keyword evidence="6" id="KW-1185">Reference proteome</keyword>
<name>A0A316AFR7_9ACTN</name>
<evidence type="ECO:0000259" key="4">
    <source>
        <dbReference type="Pfam" id="PF12740"/>
    </source>
</evidence>
<sequence>MVRRVMSLLLALSLSVVALLGVAPAAVAASGYEKGPDPTRASIEAAAGPFAVSTTTVSRSTARTFGGGTVYYPTDASIGTVGAVAISPGYTARQSSIAWLGPRIASQGFVVITIDTLSVYDKPAARGSQLRAALTWLTTSSTVKDRIDPTRLAVAGHSMGGGGALEAVKANPSLKAAVPLTPWNTDTTWPEVTTPTLIVGAQKDDVAPPTRHARLFYTSIPKTTPKEYLELRGASHYAPTSVNSTNPTVAGATISWLKRFVDGDTRYSQFLCPAPAVGMTFNDVRSTCPF</sequence>
<dbReference type="PANTHER" id="PTHR22946">
    <property type="entry name" value="DIENELACTONE HYDROLASE DOMAIN-CONTAINING PROTEIN-RELATED"/>
    <property type="match status" value="1"/>
</dbReference>
<organism evidence="5 6">
    <name type="scientific">Quadrisphaera granulorum</name>
    <dbReference type="NCBI Taxonomy" id="317664"/>
    <lineage>
        <taxon>Bacteria</taxon>
        <taxon>Bacillati</taxon>
        <taxon>Actinomycetota</taxon>
        <taxon>Actinomycetes</taxon>
        <taxon>Kineosporiales</taxon>
        <taxon>Kineosporiaceae</taxon>
        <taxon>Quadrisphaera</taxon>
    </lineage>
</organism>
<comment type="similarity">
    <text evidence="1">Belongs to the AB hydrolase superfamily.</text>
</comment>
<dbReference type="InterPro" id="IPR029058">
    <property type="entry name" value="AB_hydrolase_fold"/>
</dbReference>